<evidence type="ECO:0000259" key="6">
    <source>
        <dbReference type="PROSITE" id="PS50075"/>
    </source>
</evidence>
<feature type="domain" description="Carrier" evidence="6">
    <location>
        <begin position="542"/>
        <end position="617"/>
    </location>
</feature>
<dbReference type="InterPro" id="IPR009081">
    <property type="entry name" value="PP-bd_ACP"/>
</dbReference>
<dbReference type="GO" id="GO:0044550">
    <property type="term" value="P:secondary metabolite biosynthetic process"/>
    <property type="evidence" value="ECO:0007669"/>
    <property type="project" value="TreeGrafter"/>
</dbReference>
<dbReference type="Gene3D" id="3.40.50.1820">
    <property type="entry name" value="alpha/beta hydrolase"/>
    <property type="match status" value="1"/>
</dbReference>
<dbReference type="GO" id="GO:0072330">
    <property type="term" value="P:monocarboxylic acid biosynthetic process"/>
    <property type="evidence" value="ECO:0007669"/>
    <property type="project" value="UniProtKB-ARBA"/>
</dbReference>
<dbReference type="GO" id="GO:0008881">
    <property type="term" value="F:glutamate racemase activity"/>
    <property type="evidence" value="ECO:0007669"/>
    <property type="project" value="UniProtKB-EC"/>
</dbReference>
<evidence type="ECO:0000256" key="2">
    <source>
        <dbReference type="ARBA" id="ARBA00006432"/>
    </source>
</evidence>
<dbReference type="CDD" id="cd19531">
    <property type="entry name" value="LCL_NRPS-like"/>
    <property type="match status" value="1"/>
</dbReference>
<dbReference type="AlphaFoldDB" id="A0A7X5WZH6"/>
<dbReference type="Proteomes" id="UP000536624">
    <property type="component" value="Unassembled WGS sequence"/>
</dbReference>
<dbReference type="InterPro" id="IPR023213">
    <property type="entry name" value="CAT-like_dom_sf"/>
</dbReference>
<dbReference type="GO" id="GO:0005737">
    <property type="term" value="C:cytoplasm"/>
    <property type="evidence" value="ECO:0007669"/>
    <property type="project" value="TreeGrafter"/>
</dbReference>
<evidence type="ECO:0000313" key="8">
    <source>
        <dbReference type="Proteomes" id="UP000536624"/>
    </source>
</evidence>
<dbReference type="PANTHER" id="PTHR45527:SF1">
    <property type="entry name" value="FATTY ACID SYNTHASE"/>
    <property type="match status" value="1"/>
</dbReference>
<proteinExistence type="inferred from homology"/>
<dbReference type="SUPFAM" id="SSF52777">
    <property type="entry name" value="CoA-dependent acyltransferases"/>
    <property type="match status" value="2"/>
</dbReference>
<dbReference type="SMART" id="SM00823">
    <property type="entry name" value="PKS_PP"/>
    <property type="match status" value="1"/>
</dbReference>
<evidence type="ECO:0000313" key="7">
    <source>
        <dbReference type="EMBL" id="NIY63843.1"/>
    </source>
</evidence>
<feature type="region of interest" description="Disordered" evidence="5">
    <location>
        <begin position="216"/>
        <end position="236"/>
    </location>
</feature>
<dbReference type="InterPro" id="IPR036736">
    <property type="entry name" value="ACP-like_sf"/>
</dbReference>
<dbReference type="GO" id="GO:0043041">
    <property type="term" value="P:amino acid activation for nonribosomal peptide biosynthetic process"/>
    <property type="evidence" value="ECO:0007669"/>
    <property type="project" value="TreeGrafter"/>
</dbReference>
<gene>
    <name evidence="7" type="ORF">SMALB_1787</name>
</gene>
<dbReference type="Pfam" id="PF00550">
    <property type="entry name" value="PP-binding"/>
    <property type="match status" value="1"/>
</dbReference>
<dbReference type="EMBL" id="JAALLH010000001">
    <property type="protein sequence ID" value="NIY63843.1"/>
    <property type="molecule type" value="Genomic_DNA"/>
</dbReference>
<evidence type="ECO:0000256" key="1">
    <source>
        <dbReference type="ARBA" id="ARBA00001957"/>
    </source>
</evidence>
<dbReference type="InterPro" id="IPR020806">
    <property type="entry name" value="PKS_PP-bd"/>
</dbReference>
<dbReference type="GO" id="GO:0008610">
    <property type="term" value="P:lipid biosynthetic process"/>
    <property type="evidence" value="ECO:0007669"/>
    <property type="project" value="UniProtKB-ARBA"/>
</dbReference>
<organism evidence="7 8">
    <name type="scientific">Streptomyces malaysiensis</name>
    <dbReference type="NCBI Taxonomy" id="92644"/>
    <lineage>
        <taxon>Bacteria</taxon>
        <taxon>Bacillati</taxon>
        <taxon>Actinomycetota</taxon>
        <taxon>Actinomycetes</taxon>
        <taxon>Kitasatosporales</taxon>
        <taxon>Streptomycetaceae</taxon>
        <taxon>Streptomyces</taxon>
        <taxon>Streptomyces violaceusniger group</taxon>
    </lineage>
</organism>
<comment type="cofactor">
    <cofactor evidence="1">
        <name>pantetheine 4'-phosphate</name>
        <dbReference type="ChEBI" id="CHEBI:47942"/>
    </cofactor>
</comment>
<dbReference type="InterPro" id="IPR001242">
    <property type="entry name" value="Condensation_dom"/>
</dbReference>
<name>A0A7X5WZH6_STRMQ</name>
<dbReference type="FunFam" id="1.10.1200.10:FF:000016">
    <property type="entry name" value="Non-ribosomal peptide synthase"/>
    <property type="match status" value="1"/>
</dbReference>
<dbReference type="Gene3D" id="3.30.559.30">
    <property type="entry name" value="Nonribosomal peptide synthetase, condensation domain"/>
    <property type="match status" value="1"/>
</dbReference>
<dbReference type="InterPro" id="IPR029058">
    <property type="entry name" value="AB_hydrolase_fold"/>
</dbReference>
<reference evidence="7 8" key="1">
    <citation type="submission" date="2020-02" db="EMBL/GenBank/DDBJ databases">
        <title>Streptomyces malaysiensis DSM14702 (JHCC583434, PFL_A843) Genome sequencing and assembly.</title>
        <authorList>
            <person name="Samborskyy M."/>
        </authorList>
    </citation>
    <scope>NUCLEOTIDE SEQUENCE [LARGE SCALE GENOMIC DNA]</scope>
    <source>
        <strain evidence="7 8">DSM 14702</strain>
    </source>
</reference>
<comment type="caution">
    <text evidence="7">The sequence shown here is derived from an EMBL/GenBank/DDBJ whole genome shotgun (WGS) entry which is preliminary data.</text>
</comment>
<dbReference type="PROSITE" id="PS50075">
    <property type="entry name" value="CARRIER"/>
    <property type="match status" value="1"/>
</dbReference>
<comment type="similarity">
    <text evidence="2">Belongs to the ATP-dependent AMP-binding enzyme family.</text>
</comment>
<dbReference type="EC" id="5.1.1.3" evidence="7"/>
<protein>
    <submittedName>
        <fullName evidence="7">Amino acid adenylation protein</fullName>
        <ecNumber evidence="7">5.1.1.3</ecNumber>
        <ecNumber evidence="7">6.2.1.27</ecNumber>
    </submittedName>
</protein>
<sequence>MTGRTVSALVSDASYAQARMYFLDELTHQGGVFTVARAFDLTGDLDPAAWDAAVRGCVRRHESLRTCFRVLDGQLRQIVTDHEPALRILDLRSLLARDTPVDERGLVDDLARREAAEPFDLRRVPLLRTTLIRLTDRRAVLLVTLHHIVADAWSLDLFLRELRALYRAQVTGAPHALPELTLQYADFAAWQQRVGATGGHDRLLAHWRERVRDLPQLSLPTDRPRPEQLSHRGGTHSVPLDDHLAGRLRALCQEEGASLFMALLAGFYVVLHRYSGQADLPVGGITSGRARPETQNVIGSFVNMVVLRTMVRDDHTLREVLRATAETCQDAYEHQELPFERLVAAHGEARRANRHPLFQIVFQMIVEPDDDLSVPGLRIRMREPASAVTTFDLVCTVTNTAGRLAATLDYATELWDRDTVAALGHAWRRALRELAGRPDHAVRDIPLAEEDPYTPDALPDELRRAAALADLPADAVLTVHDPYGHPAPRGTVGALFRHDRPDGSAEPTGIAVRSGGDGRLMAAPSRHASPVPAPAPPAAHRAPVSPMERELATLWEELLGHTGVGRDDNFFQHGGHSLLATVLITHVQERYGADVTLEAFFRLPTPAGLAEAIAAASDAAPPDAEADELTALVAALERQEGHA</sequence>
<dbReference type="GO" id="GO:0018859">
    <property type="term" value="F:4-hydroxybenzoate-CoA ligase activity"/>
    <property type="evidence" value="ECO:0007669"/>
    <property type="project" value="UniProtKB-EC"/>
</dbReference>
<evidence type="ECO:0000256" key="4">
    <source>
        <dbReference type="ARBA" id="ARBA00022553"/>
    </source>
</evidence>
<keyword evidence="4" id="KW-0597">Phosphoprotein</keyword>
<dbReference type="Pfam" id="PF00668">
    <property type="entry name" value="Condensation"/>
    <property type="match status" value="1"/>
</dbReference>
<dbReference type="SUPFAM" id="SSF47336">
    <property type="entry name" value="ACP-like"/>
    <property type="match status" value="1"/>
</dbReference>
<dbReference type="RefSeq" id="WP_167500534.1">
    <property type="nucleotide sequence ID" value="NZ_JAALLH010000001.1"/>
</dbReference>
<dbReference type="GO" id="GO:0031177">
    <property type="term" value="F:phosphopantetheine binding"/>
    <property type="evidence" value="ECO:0007669"/>
    <property type="project" value="InterPro"/>
</dbReference>
<dbReference type="EC" id="6.2.1.27" evidence="7"/>
<accession>A0A7X5WZH6</accession>
<evidence type="ECO:0000256" key="5">
    <source>
        <dbReference type="SAM" id="MobiDB-lite"/>
    </source>
</evidence>
<feature type="region of interest" description="Disordered" evidence="5">
    <location>
        <begin position="523"/>
        <end position="542"/>
    </location>
</feature>
<dbReference type="PANTHER" id="PTHR45527">
    <property type="entry name" value="NONRIBOSOMAL PEPTIDE SYNTHETASE"/>
    <property type="match status" value="1"/>
</dbReference>
<dbReference type="GO" id="GO:0017000">
    <property type="term" value="P:antibiotic biosynthetic process"/>
    <property type="evidence" value="ECO:0007669"/>
    <property type="project" value="UniProtKB-ARBA"/>
</dbReference>
<keyword evidence="7" id="KW-0436">Ligase</keyword>
<dbReference type="Gene3D" id="3.30.559.10">
    <property type="entry name" value="Chloramphenicol acetyltransferase-like domain"/>
    <property type="match status" value="1"/>
</dbReference>
<keyword evidence="3" id="KW-0596">Phosphopantetheine</keyword>
<keyword evidence="7" id="KW-0413">Isomerase</keyword>
<evidence type="ECO:0000256" key="3">
    <source>
        <dbReference type="ARBA" id="ARBA00022450"/>
    </source>
</evidence>